<dbReference type="OrthoDB" id="7630804at2"/>
<reference evidence="4 5" key="1">
    <citation type="journal article" date="2014" name="Antonie Van Leeuwenhoek">
        <title>Hyphomonas beringensis sp. nov. and Hyphomonas chukchiensis sp. nov., isolated from surface seawater of the Bering Sea and Chukchi Sea.</title>
        <authorList>
            <person name="Li C."/>
            <person name="Lai Q."/>
            <person name="Li G."/>
            <person name="Dong C."/>
            <person name="Wang J."/>
            <person name="Liao Y."/>
            <person name="Shao Z."/>
        </authorList>
    </citation>
    <scope>NUCLEOTIDE SEQUENCE [LARGE SCALE GENOMIC DNA]</scope>
    <source>
        <strain evidence="4 5">MHS-2</strain>
    </source>
</reference>
<evidence type="ECO:0000256" key="1">
    <source>
        <dbReference type="SAM" id="MobiDB-lite"/>
    </source>
</evidence>
<feature type="transmembrane region" description="Helical" evidence="2">
    <location>
        <begin position="12"/>
        <end position="31"/>
    </location>
</feature>
<dbReference type="GO" id="GO:0055085">
    <property type="term" value="P:transmembrane transport"/>
    <property type="evidence" value="ECO:0007669"/>
    <property type="project" value="InterPro"/>
</dbReference>
<feature type="region of interest" description="Disordered" evidence="1">
    <location>
        <begin position="47"/>
        <end position="85"/>
    </location>
</feature>
<dbReference type="RefSeq" id="WP_051618412.1">
    <property type="nucleotide sequence ID" value="NZ_ARYK01000003.1"/>
</dbReference>
<name>A0A059FR41_9PROT</name>
<dbReference type="PATRIC" id="fig|1280950.3.peg.1654"/>
<comment type="caution">
    <text evidence="4">The sequence shown here is derived from an EMBL/GenBank/DDBJ whole genome shotgun (WGS) entry which is preliminary data.</text>
</comment>
<dbReference type="Pfam" id="PF03544">
    <property type="entry name" value="TonB_C"/>
    <property type="match status" value="1"/>
</dbReference>
<organism evidence="4 5">
    <name type="scientific">Hyphomonas johnsonii MHS-2</name>
    <dbReference type="NCBI Taxonomy" id="1280950"/>
    <lineage>
        <taxon>Bacteria</taxon>
        <taxon>Pseudomonadati</taxon>
        <taxon>Pseudomonadota</taxon>
        <taxon>Alphaproteobacteria</taxon>
        <taxon>Hyphomonadales</taxon>
        <taxon>Hyphomonadaceae</taxon>
        <taxon>Hyphomonas</taxon>
    </lineage>
</organism>
<dbReference type="Gene3D" id="3.30.1150.10">
    <property type="match status" value="1"/>
</dbReference>
<accession>A0A059FR41</accession>
<evidence type="ECO:0000256" key="2">
    <source>
        <dbReference type="SAM" id="Phobius"/>
    </source>
</evidence>
<evidence type="ECO:0000313" key="4">
    <source>
        <dbReference type="EMBL" id="KCZ92933.1"/>
    </source>
</evidence>
<gene>
    <name evidence="4" type="ORF">HJO_08257</name>
</gene>
<evidence type="ECO:0000313" key="5">
    <source>
        <dbReference type="Proteomes" id="UP000025171"/>
    </source>
</evidence>
<keyword evidence="2" id="KW-0472">Membrane</keyword>
<proteinExistence type="predicted"/>
<feature type="domain" description="TonB C-terminal" evidence="3">
    <location>
        <begin position="118"/>
        <end position="208"/>
    </location>
</feature>
<keyword evidence="5" id="KW-1185">Reference proteome</keyword>
<dbReference type="Proteomes" id="UP000025171">
    <property type="component" value="Unassembled WGS sequence"/>
</dbReference>
<keyword evidence="2" id="KW-0812">Transmembrane</keyword>
<dbReference type="STRING" id="1280950.HJO_08257"/>
<sequence length="208" mass="22179">MLNTPATRAPTAALLALPVAYGLFLIMNSLIDVKEITVVKQPSRILDTITPQRPDPDKPTTRRVKPTIADTAPKPPPPPQISATKSTIKLPTPVIAGAAPASLVPSHLKLPNIVPVVVSSRGFQVARPPVPTYPSKAAARGLTGHCDVDFAIDPRGKPYNVSARCSDPVFKGEAERSVSKAEFVPQLVDGQFVTVKGLVFPLEFTIPK</sequence>
<dbReference type="SUPFAM" id="SSF74653">
    <property type="entry name" value="TolA/TonB C-terminal domain"/>
    <property type="match status" value="1"/>
</dbReference>
<dbReference type="AlphaFoldDB" id="A0A059FR41"/>
<protein>
    <submittedName>
        <fullName evidence="4">TonB family protein</fullName>
    </submittedName>
</protein>
<evidence type="ECO:0000259" key="3">
    <source>
        <dbReference type="PROSITE" id="PS52015"/>
    </source>
</evidence>
<dbReference type="InterPro" id="IPR037682">
    <property type="entry name" value="TonB_C"/>
</dbReference>
<dbReference type="eggNOG" id="COG0810">
    <property type="taxonomic scope" value="Bacteria"/>
</dbReference>
<keyword evidence="2" id="KW-1133">Transmembrane helix</keyword>
<dbReference type="PROSITE" id="PS52015">
    <property type="entry name" value="TONB_CTD"/>
    <property type="match status" value="1"/>
</dbReference>
<dbReference type="EMBL" id="ARYK01000003">
    <property type="protein sequence ID" value="KCZ92933.1"/>
    <property type="molecule type" value="Genomic_DNA"/>
</dbReference>